<evidence type="ECO:0000313" key="2">
    <source>
        <dbReference type="Proteomes" id="UP000006327"/>
    </source>
</evidence>
<dbReference type="InterPro" id="IPR003749">
    <property type="entry name" value="ThiS/MoaD-like"/>
</dbReference>
<gene>
    <name evidence="1" type="ORF">GARC_1002</name>
</gene>
<dbReference type="NCBIfam" id="TIGR01683">
    <property type="entry name" value="thiS"/>
    <property type="match status" value="1"/>
</dbReference>
<dbReference type="PANTHER" id="PTHR34472:SF1">
    <property type="entry name" value="SULFUR CARRIER PROTEIN THIS"/>
    <property type="match status" value="1"/>
</dbReference>
<dbReference type="EMBL" id="BAEO01000012">
    <property type="protein sequence ID" value="GAC17983.1"/>
    <property type="molecule type" value="Genomic_DNA"/>
</dbReference>
<dbReference type="SUPFAM" id="SSF54285">
    <property type="entry name" value="MoaD/ThiS"/>
    <property type="match status" value="1"/>
</dbReference>
<protein>
    <submittedName>
        <fullName evidence="1">Thiamine biosynthesis protein ThiS</fullName>
    </submittedName>
</protein>
<dbReference type="Proteomes" id="UP000006327">
    <property type="component" value="Unassembled WGS sequence"/>
</dbReference>
<dbReference type="Gene3D" id="3.10.20.30">
    <property type="match status" value="1"/>
</dbReference>
<dbReference type="eggNOG" id="COG2104">
    <property type="taxonomic scope" value="Bacteria"/>
</dbReference>
<dbReference type="InterPro" id="IPR012675">
    <property type="entry name" value="Beta-grasp_dom_sf"/>
</dbReference>
<proteinExistence type="predicted"/>
<dbReference type="AlphaFoldDB" id="K6YMW5"/>
<dbReference type="RefSeq" id="WP_007617337.1">
    <property type="nucleotide sequence ID" value="NZ_BAEO01000012.1"/>
</dbReference>
<accession>K6YMW5</accession>
<dbReference type="InterPro" id="IPR010035">
    <property type="entry name" value="Thi_S"/>
</dbReference>
<dbReference type="PANTHER" id="PTHR34472">
    <property type="entry name" value="SULFUR CARRIER PROTEIN THIS"/>
    <property type="match status" value="1"/>
</dbReference>
<dbReference type="CDD" id="cd00565">
    <property type="entry name" value="Ubl_ThiS"/>
    <property type="match status" value="1"/>
</dbReference>
<dbReference type="InterPro" id="IPR016155">
    <property type="entry name" value="Mopterin_synth/thiamin_S_b"/>
</dbReference>
<comment type="caution">
    <text evidence="1">The sequence shown here is derived from an EMBL/GenBank/DDBJ whole genome shotgun (WGS) entry which is preliminary data.</text>
</comment>
<keyword evidence="2" id="KW-1185">Reference proteome</keyword>
<dbReference type="STRING" id="493475.GARC_1002"/>
<dbReference type="Pfam" id="PF02597">
    <property type="entry name" value="ThiS"/>
    <property type="match status" value="1"/>
</dbReference>
<dbReference type="OrthoDB" id="9800283at2"/>
<name>K6YMW5_9ALTE</name>
<organism evidence="1 2">
    <name type="scientific">Paraglaciecola arctica BSs20135</name>
    <dbReference type="NCBI Taxonomy" id="493475"/>
    <lineage>
        <taxon>Bacteria</taxon>
        <taxon>Pseudomonadati</taxon>
        <taxon>Pseudomonadota</taxon>
        <taxon>Gammaproteobacteria</taxon>
        <taxon>Alteromonadales</taxon>
        <taxon>Alteromonadaceae</taxon>
        <taxon>Paraglaciecola</taxon>
    </lineage>
</organism>
<evidence type="ECO:0000313" key="1">
    <source>
        <dbReference type="EMBL" id="GAC17983.1"/>
    </source>
</evidence>
<sequence>MRIKLNNEIVEIESSFTLQILLDKYQISETGLAAAINDTVIPHSSWASTTLSEHDEITLFQAIAGG</sequence>
<reference evidence="1 2" key="1">
    <citation type="journal article" date="2017" name="Antonie Van Leeuwenhoek">
        <title>Rhizobium rhizosphaerae sp. nov., a novel species isolated from rice rhizosphere.</title>
        <authorList>
            <person name="Zhao J.J."/>
            <person name="Zhang J."/>
            <person name="Zhang R.J."/>
            <person name="Zhang C.W."/>
            <person name="Yin H.Q."/>
            <person name="Zhang X.X."/>
        </authorList>
    </citation>
    <scope>NUCLEOTIDE SEQUENCE [LARGE SCALE GENOMIC DNA]</scope>
    <source>
        <strain evidence="1 2">BSs20135</strain>
    </source>
</reference>